<dbReference type="InterPro" id="IPR046960">
    <property type="entry name" value="PPR_At4g14850-like_plant"/>
</dbReference>
<name>A0AAV9ACI1_ACOGR</name>
<feature type="repeat" description="PPR" evidence="2">
    <location>
        <begin position="259"/>
        <end position="293"/>
    </location>
</feature>
<accession>A0AAV9ACI1</accession>
<feature type="repeat" description="PPR" evidence="2">
    <location>
        <begin position="497"/>
        <end position="531"/>
    </location>
</feature>
<feature type="repeat" description="PPR" evidence="2">
    <location>
        <begin position="57"/>
        <end position="91"/>
    </location>
</feature>
<dbReference type="InterPro" id="IPR002885">
    <property type="entry name" value="PPR_rpt"/>
</dbReference>
<evidence type="ECO:0000256" key="1">
    <source>
        <dbReference type="ARBA" id="ARBA00022737"/>
    </source>
</evidence>
<protein>
    <submittedName>
        <fullName evidence="3">Pentatricopeptide repeat-containing protein</fullName>
    </submittedName>
</protein>
<dbReference type="InterPro" id="IPR011990">
    <property type="entry name" value="TPR-like_helical_dom_sf"/>
</dbReference>
<sequence>MFDSSMHVRILGRVSLTTTHRFTHSGVPSQQPLLSSLCKSGKITDAKKLFDEMPNKTVAFWSTMIHGYAMNGYSLESLHLFKTMQALGPPPNSFTFVGVLAGSTGLASLNLARCVHACVLKNGLVSHLYVGTALLDNYAKCGSVGNSYEVFKRIEEPGLVSYSAMITAFVDNRLFEDALSLFGRFRGLGFSPNSITMLSIVRGCASIGSIGLCESMHGHIVKIGLDLNASVMNSVLDMYISFDDFDTAVDAFENMTIRDVISWTSLMRFLVQNGRATEALKTFSRMRIDGVNPDALMMVILTTACALLGDSLNGRLIHGQIIVCGFSSELPITNTLIAFYSKCGDLRSARATFNSTAEKSLVSWTAMINGYVQNRQPCDGMKLLIMMRGEEDFEVDSVLVLCSLMACAELAVLELGEQLHAYIFKAGFCKFKLVQNSLVTTYSKCGHAKIAHRVFREMDCRDNVSWNAIISGYGFNGDGASALALFHDMERSGEETDERSYTSVLSACSHSGLVDQGIEIFDHMLREGKVRPSAEHYGCVVDMLARAGRFEEAKGLVKSISLEGIHLNAWMALLGGCRIHDEVGLAELAADRVINSGLKDAGQVVLLSNLYASIGRFKEVEMLRLNVRMKGLVKEVGQSSVDAFECSLR</sequence>
<gene>
    <name evidence="3" type="ORF">QJS04_geneDACA001196</name>
</gene>
<dbReference type="InterPro" id="IPR046848">
    <property type="entry name" value="E_motif"/>
</dbReference>
<keyword evidence="1" id="KW-0677">Repeat</keyword>
<dbReference type="FunFam" id="1.25.40.10:FF:000090">
    <property type="entry name" value="Pentatricopeptide repeat-containing protein, chloroplastic"/>
    <property type="match status" value="1"/>
</dbReference>
<dbReference type="NCBIfam" id="TIGR00756">
    <property type="entry name" value="PPR"/>
    <property type="match status" value="7"/>
</dbReference>
<dbReference type="EMBL" id="JAUJYN010000010">
    <property type="protein sequence ID" value="KAK1261909.1"/>
    <property type="molecule type" value="Genomic_DNA"/>
</dbReference>
<evidence type="ECO:0000256" key="2">
    <source>
        <dbReference type="PROSITE-ProRule" id="PRU00708"/>
    </source>
</evidence>
<evidence type="ECO:0000313" key="4">
    <source>
        <dbReference type="Proteomes" id="UP001179952"/>
    </source>
</evidence>
<dbReference type="PROSITE" id="PS51375">
    <property type="entry name" value="PPR"/>
    <property type="match status" value="5"/>
</dbReference>
<dbReference type="AlphaFoldDB" id="A0AAV9ACI1"/>
<feature type="repeat" description="PPR" evidence="2">
    <location>
        <begin position="462"/>
        <end position="496"/>
    </location>
</feature>
<dbReference type="GO" id="GO:0003723">
    <property type="term" value="F:RNA binding"/>
    <property type="evidence" value="ECO:0007669"/>
    <property type="project" value="InterPro"/>
</dbReference>
<dbReference type="GO" id="GO:0009451">
    <property type="term" value="P:RNA modification"/>
    <property type="evidence" value="ECO:0007669"/>
    <property type="project" value="InterPro"/>
</dbReference>
<reference evidence="3" key="2">
    <citation type="submission" date="2023-06" db="EMBL/GenBank/DDBJ databases">
        <authorList>
            <person name="Ma L."/>
            <person name="Liu K.-W."/>
            <person name="Li Z."/>
            <person name="Hsiao Y.-Y."/>
            <person name="Qi Y."/>
            <person name="Fu T."/>
            <person name="Tang G."/>
            <person name="Zhang D."/>
            <person name="Sun W.-H."/>
            <person name="Liu D.-K."/>
            <person name="Li Y."/>
            <person name="Chen G.-Z."/>
            <person name="Liu X.-D."/>
            <person name="Liao X.-Y."/>
            <person name="Jiang Y.-T."/>
            <person name="Yu X."/>
            <person name="Hao Y."/>
            <person name="Huang J."/>
            <person name="Zhao X.-W."/>
            <person name="Ke S."/>
            <person name="Chen Y.-Y."/>
            <person name="Wu W.-L."/>
            <person name="Hsu J.-L."/>
            <person name="Lin Y.-F."/>
            <person name="Huang M.-D."/>
            <person name="Li C.-Y."/>
            <person name="Huang L."/>
            <person name="Wang Z.-W."/>
            <person name="Zhao X."/>
            <person name="Zhong W.-Y."/>
            <person name="Peng D.-H."/>
            <person name="Ahmad S."/>
            <person name="Lan S."/>
            <person name="Zhang J.-S."/>
            <person name="Tsai W.-C."/>
            <person name="Van De Peer Y."/>
            <person name="Liu Z.-J."/>
        </authorList>
    </citation>
    <scope>NUCLEOTIDE SEQUENCE</scope>
    <source>
        <strain evidence="3">SCP</strain>
        <tissue evidence="3">Leaves</tissue>
    </source>
</reference>
<dbReference type="FunFam" id="1.25.40.10:FF:000351">
    <property type="entry name" value="Pentatricopeptide repeat-containing protein"/>
    <property type="match status" value="1"/>
</dbReference>
<keyword evidence="4" id="KW-1185">Reference proteome</keyword>
<dbReference type="PANTHER" id="PTHR24015">
    <property type="entry name" value="OS07G0578800 PROTEIN-RELATED"/>
    <property type="match status" value="1"/>
</dbReference>
<dbReference type="Gene3D" id="1.25.40.10">
    <property type="entry name" value="Tetratricopeptide repeat domain"/>
    <property type="match status" value="5"/>
</dbReference>
<evidence type="ECO:0000313" key="3">
    <source>
        <dbReference type="EMBL" id="KAK1261909.1"/>
    </source>
</evidence>
<dbReference type="FunFam" id="1.25.40.10:FF:000343">
    <property type="entry name" value="Pentatricopeptide repeat-containing protein At3g58590"/>
    <property type="match status" value="1"/>
</dbReference>
<reference evidence="3" key="1">
    <citation type="journal article" date="2023" name="Nat. Commun.">
        <title>Diploid and tetraploid genomes of Acorus and the evolution of monocots.</title>
        <authorList>
            <person name="Ma L."/>
            <person name="Liu K.W."/>
            <person name="Li Z."/>
            <person name="Hsiao Y.Y."/>
            <person name="Qi Y."/>
            <person name="Fu T."/>
            <person name="Tang G.D."/>
            <person name="Zhang D."/>
            <person name="Sun W.H."/>
            <person name="Liu D.K."/>
            <person name="Li Y."/>
            <person name="Chen G.Z."/>
            <person name="Liu X.D."/>
            <person name="Liao X.Y."/>
            <person name="Jiang Y.T."/>
            <person name="Yu X."/>
            <person name="Hao Y."/>
            <person name="Huang J."/>
            <person name="Zhao X.W."/>
            <person name="Ke S."/>
            <person name="Chen Y.Y."/>
            <person name="Wu W.L."/>
            <person name="Hsu J.L."/>
            <person name="Lin Y.F."/>
            <person name="Huang M.D."/>
            <person name="Li C.Y."/>
            <person name="Huang L."/>
            <person name="Wang Z.W."/>
            <person name="Zhao X."/>
            <person name="Zhong W.Y."/>
            <person name="Peng D.H."/>
            <person name="Ahmad S."/>
            <person name="Lan S."/>
            <person name="Zhang J.S."/>
            <person name="Tsai W.C."/>
            <person name="Van de Peer Y."/>
            <person name="Liu Z.J."/>
        </authorList>
    </citation>
    <scope>NUCLEOTIDE SEQUENCE</scope>
    <source>
        <strain evidence="3">SCP</strain>
    </source>
</reference>
<feature type="repeat" description="PPR" evidence="2">
    <location>
        <begin position="158"/>
        <end position="192"/>
    </location>
</feature>
<dbReference type="Proteomes" id="UP001179952">
    <property type="component" value="Unassembled WGS sequence"/>
</dbReference>
<dbReference type="Pfam" id="PF13041">
    <property type="entry name" value="PPR_2"/>
    <property type="match status" value="1"/>
</dbReference>
<dbReference type="Pfam" id="PF20431">
    <property type="entry name" value="E_motif"/>
    <property type="match status" value="1"/>
</dbReference>
<proteinExistence type="predicted"/>
<dbReference type="Pfam" id="PF01535">
    <property type="entry name" value="PPR"/>
    <property type="match status" value="7"/>
</dbReference>
<organism evidence="3 4">
    <name type="scientific">Acorus gramineus</name>
    <name type="common">Dwarf sweet flag</name>
    <dbReference type="NCBI Taxonomy" id="55184"/>
    <lineage>
        <taxon>Eukaryota</taxon>
        <taxon>Viridiplantae</taxon>
        <taxon>Streptophyta</taxon>
        <taxon>Embryophyta</taxon>
        <taxon>Tracheophyta</taxon>
        <taxon>Spermatophyta</taxon>
        <taxon>Magnoliopsida</taxon>
        <taxon>Liliopsida</taxon>
        <taxon>Acoraceae</taxon>
        <taxon>Acorus</taxon>
    </lineage>
</organism>
<dbReference type="PANTHER" id="PTHR24015:SF1063">
    <property type="entry name" value="OS12G0156900 PROTEIN"/>
    <property type="match status" value="1"/>
</dbReference>
<comment type="caution">
    <text evidence="3">The sequence shown here is derived from an EMBL/GenBank/DDBJ whole genome shotgun (WGS) entry which is preliminary data.</text>
</comment>